<dbReference type="PANTHER" id="PTHR32119:SF2">
    <property type="entry name" value="OROTIDINE 5'-PHOSPHATE DECARBOXYLASE"/>
    <property type="match status" value="1"/>
</dbReference>
<sequence length="221" mass="23903">MNKNGLILAVDNKDIDSALSLIKMTCNYIEMVKIGLEFFVANGPTGIQRIKKEIDVPIFLDLKLFDIPNTVYNAVRAAIRMDIKMLTIHLSGGLDMVQAASNAIGDSKTILVGVTTLTSSNSSLDSVLKLVNIAHVAHIPMVVCSAWEALSIKHNYPEILTVVAGIRGNSDTKDDQRRVATPSVAIKHGANFLVIGRSITNSENPRKRAAAIAEEIAKIAK</sequence>
<dbReference type="GO" id="GO:0004590">
    <property type="term" value="F:orotidine-5'-phosphate decarboxylase activity"/>
    <property type="evidence" value="ECO:0007669"/>
    <property type="project" value="UniProtKB-EC"/>
</dbReference>
<keyword evidence="12" id="KW-1185">Reference proteome</keyword>
<dbReference type="Proteomes" id="UP001314181">
    <property type="component" value="Unassembled WGS sequence"/>
</dbReference>
<comment type="function">
    <text evidence="1">Catalyzes the decarboxylation of orotidine 5'-monophosphate (OMP) to uridine 5'-monophosphate (UMP).</text>
</comment>
<evidence type="ECO:0000313" key="12">
    <source>
        <dbReference type="Proteomes" id="UP001314181"/>
    </source>
</evidence>
<comment type="catalytic activity">
    <reaction evidence="8 9">
        <text>orotidine 5'-phosphate + H(+) = UMP + CO2</text>
        <dbReference type="Rhea" id="RHEA:11596"/>
        <dbReference type="ChEBI" id="CHEBI:15378"/>
        <dbReference type="ChEBI" id="CHEBI:16526"/>
        <dbReference type="ChEBI" id="CHEBI:57538"/>
        <dbReference type="ChEBI" id="CHEBI:57865"/>
        <dbReference type="EC" id="4.1.1.23"/>
    </reaction>
</comment>
<evidence type="ECO:0000256" key="8">
    <source>
        <dbReference type="ARBA" id="ARBA00049157"/>
    </source>
</evidence>
<keyword evidence="5 9" id="KW-0210">Decarboxylase</keyword>
<dbReference type="InterPro" id="IPR018089">
    <property type="entry name" value="OMPdecase_AS"/>
</dbReference>
<evidence type="ECO:0000256" key="7">
    <source>
        <dbReference type="ARBA" id="ARBA00023239"/>
    </source>
</evidence>
<evidence type="ECO:0000256" key="1">
    <source>
        <dbReference type="ARBA" id="ARBA00002356"/>
    </source>
</evidence>
<dbReference type="PROSITE" id="PS00156">
    <property type="entry name" value="OMPDECASE"/>
    <property type="match status" value="1"/>
</dbReference>
<protein>
    <recommendedName>
        <fullName evidence="4 9">Orotidine 5'-phosphate decarboxylase</fullName>
        <ecNumber evidence="3 9">4.1.1.23</ecNumber>
    </recommendedName>
</protein>
<dbReference type="Pfam" id="PF00215">
    <property type="entry name" value="OMPdecase"/>
    <property type="match status" value="1"/>
</dbReference>
<evidence type="ECO:0000256" key="9">
    <source>
        <dbReference type="RuleBase" id="RU000512"/>
    </source>
</evidence>
<evidence type="ECO:0000313" key="11">
    <source>
        <dbReference type="EMBL" id="CAK8163538.1"/>
    </source>
</evidence>
<feature type="domain" description="Orotidine 5'-phosphate decarboxylase" evidence="10">
    <location>
        <begin position="5"/>
        <end position="212"/>
    </location>
</feature>
<evidence type="ECO:0000256" key="3">
    <source>
        <dbReference type="ARBA" id="ARBA00012321"/>
    </source>
</evidence>
<organism evidence="11 12">
    <name type="scientific">Candidatus Xenohaliotis californiensis</name>
    <dbReference type="NCBI Taxonomy" id="84677"/>
    <lineage>
        <taxon>Bacteria</taxon>
        <taxon>Pseudomonadati</taxon>
        <taxon>Pseudomonadota</taxon>
        <taxon>Alphaproteobacteria</taxon>
        <taxon>Rickettsiales</taxon>
        <taxon>Anaplasmataceae</taxon>
        <taxon>Candidatus Xenohaliotis</taxon>
    </lineage>
</organism>
<keyword evidence="6 9" id="KW-0665">Pyrimidine biosynthesis</keyword>
<evidence type="ECO:0000256" key="4">
    <source>
        <dbReference type="ARBA" id="ARBA00021923"/>
    </source>
</evidence>
<evidence type="ECO:0000259" key="10">
    <source>
        <dbReference type="SMART" id="SM00934"/>
    </source>
</evidence>
<dbReference type="EMBL" id="CAWVOK010000033">
    <property type="protein sequence ID" value="CAK8163538.1"/>
    <property type="molecule type" value="Genomic_DNA"/>
</dbReference>
<dbReference type="SUPFAM" id="SSF51366">
    <property type="entry name" value="Ribulose-phoshate binding barrel"/>
    <property type="match status" value="1"/>
</dbReference>
<comment type="similarity">
    <text evidence="9">Belongs to the OMP decarboxylase family.</text>
</comment>
<dbReference type="PANTHER" id="PTHR32119">
    <property type="entry name" value="OROTIDINE 5'-PHOSPHATE DECARBOXYLASE"/>
    <property type="match status" value="1"/>
</dbReference>
<evidence type="ECO:0000256" key="6">
    <source>
        <dbReference type="ARBA" id="ARBA00022975"/>
    </source>
</evidence>
<dbReference type="InterPro" id="IPR014732">
    <property type="entry name" value="OMPdecase"/>
</dbReference>
<reference evidence="11 12" key="1">
    <citation type="submission" date="2024-01" db="EMBL/GenBank/DDBJ databases">
        <authorList>
            <person name="Kunselman E."/>
        </authorList>
    </citation>
    <scope>NUCLEOTIDE SEQUENCE [LARGE SCALE GENOMIC DNA]</scope>
    <source>
        <strain evidence="11">2 abalone samples</strain>
    </source>
</reference>
<dbReference type="SMART" id="SM00934">
    <property type="entry name" value="OMPdecase"/>
    <property type="match status" value="1"/>
</dbReference>
<keyword evidence="7 9" id="KW-0456">Lyase</keyword>
<dbReference type="EC" id="4.1.1.23" evidence="3 9"/>
<name>A0ABP0EXH6_9RICK</name>
<comment type="pathway">
    <text evidence="2 9">Pyrimidine metabolism; UMP biosynthesis via de novo pathway; UMP from orotate: step 2/2.</text>
</comment>
<accession>A0ABP0EXH6</accession>
<dbReference type="InterPro" id="IPR011060">
    <property type="entry name" value="RibuloseP-bd_barrel"/>
</dbReference>
<proteinExistence type="inferred from homology"/>
<gene>
    <name evidence="11" type="primary">pyrF</name>
    <name evidence="11" type="ORF">CAXC1_70064</name>
</gene>
<evidence type="ECO:0000256" key="5">
    <source>
        <dbReference type="ARBA" id="ARBA00022793"/>
    </source>
</evidence>
<dbReference type="Gene3D" id="3.20.20.70">
    <property type="entry name" value="Aldolase class I"/>
    <property type="match status" value="1"/>
</dbReference>
<comment type="caution">
    <text evidence="11">The sequence shown here is derived from an EMBL/GenBank/DDBJ whole genome shotgun (WGS) entry which is preliminary data.</text>
</comment>
<dbReference type="RefSeq" id="WP_338364841.1">
    <property type="nucleotide sequence ID" value="NZ_CAWVOK010000033.1"/>
</dbReference>
<dbReference type="InterPro" id="IPR013785">
    <property type="entry name" value="Aldolase_TIM"/>
</dbReference>
<dbReference type="CDD" id="cd04725">
    <property type="entry name" value="OMP_decarboxylase_like"/>
    <property type="match status" value="1"/>
</dbReference>
<evidence type="ECO:0000256" key="2">
    <source>
        <dbReference type="ARBA" id="ARBA00004861"/>
    </source>
</evidence>
<dbReference type="NCBIfam" id="TIGR01740">
    <property type="entry name" value="pyrF"/>
    <property type="match status" value="1"/>
</dbReference>
<dbReference type="InterPro" id="IPR001754">
    <property type="entry name" value="OMPdeCOase_dom"/>
</dbReference>